<evidence type="ECO:0000256" key="1">
    <source>
        <dbReference type="ARBA" id="ARBA00000085"/>
    </source>
</evidence>
<feature type="transmembrane region" description="Helical" evidence="9">
    <location>
        <begin position="16"/>
        <end position="36"/>
    </location>
</feature>
<dbReference type="SUPFAM" id="SSF55874">
    <property type="entry name" value="ATPase domain of HSP90 chaperone/DNA topoisomerase II/histidine kinase"/>
    <property type="match status" value="1"/>
</dbReference>
<keyword evidence="6 12" id="KW-0418">Kinase</keyword>
<keyword evidence="8" id="KW-0902">Two-component regulatory system</keyword>
<keyword evidence="9" id="KW-0472">Membrane</keyword>
<dbReference type="GO" id="GO:0005524">
    <property type="term" value="F:ATP binding"/>
    <property type="evidence" value="ECO:0007669"/>
    <property type="project" value="UniProtKB-KW"/>
</dbReference>
<keyword evidence="3" id="KW-0597">Phosphoprotein</keyword>
<dbReference type="CDD" id="cd16917">
    <property type="entry name" value="HATPase_UhpB-NarQ-NarX-like"/>
    <property type="match status" value="1"/>
</dbReference>
<evidence type="ECO:0000256" key="2">
    <source>
        <dbReference type="ARBA" id="ARBA00012438"/>
    </source>
</evidence>
<dbReference type="GO" id="GO:0000155">
    <property type="term" value="F:phosphorelay sensor kinase activity"/>
    <property type="evidence" value="ECO:0007669"/>
    <property type="project" value="InterPro"/>
</dbReference>
<sequence>MRSDEEPTPIVRWLRAAMYAVVTTLLAPVALVLFVVQVVAIPLVLVSVGALVLWIKVPITGAFCDLHRRMAAGVLDRPWQPGDYRPTNNRGIFHLLSVWSTDSLRWRDLGWLVIASTVGFVISLVGVIFTATLILLPFVEPLMKTRAVMDLWALGRSRNEVLEARVHEVTESRAATVDSAAAELRRVERDLHDGAQARLAALGMTIGLAESQIATDPEAARQLMAEARTSATSALGDLRSVVRGIHPPVLADRGVGPAVEALALDMPLPITLNLGVRERLPIATENAVYFAVAEALANIGKHARARNAWIAMGIFDGVLRVEVGDDGVGGAAPSGSGLHGVTQRLTALDGRLFVHSPIGGPTIVSMEVPCAS</sequence>
<feature type="transmembrane region" description="Helical" evidence="9">
    <location>
        <begin position="109"/>
        <end position="136"/>
    </location>
</feature>
<evidence type="ECO:0000256" key="7">
    <source>
        <dbReference type="ARBA" id="ARBA00022840"/>
    </source>
</evidence>
<dbReference type="InterPro" id="IPR011712">
    <property type="entry name" value="Sig_transdc_His_kin_sub3_dim/P"/>
</dbReference>
<protein>
    <recommendedName>
        <fullName evidence="2">histidine kinase</fullName>
        <ecNumber evidence="2">2.7.13.3</ecNumber>
    </recommendedName>
</protein>
<evidence type="ECO:0000256" key="6">
    <source>
        <dbReference type="ARBA" id="ARBA00022777"/>
    </source>
</evidence>
<dbReference type="Pfam" id="PF13796">
    <property type="entry name" value="Sensor"/>
    <property type="match status" value="1"/>
</dbReference>
<comment type="catalytic activity">
    <reaction evidence="1">
        <text>ATP + protein L-histidine = ADP + protein N-phospho-L-histidine.</text>
        <dbReference type="EC" id="2.7.13.3"/>
    </reaction>
</comment>
<evidence type="ECO:0000256" key="5">
    <source>
        <dbReference type="ARBA" id="ARBA00022741"/>
    </source>
</evidence>
<evidence type="ECO:0000256" key="3">
    <source>
        <dbReference type="ARBA" id="ARBA00022553"/>
    </source>
</evidence>
<feature type="transmembrane region" description="Helical" evidence="9">
    <location>
        <begin position="43"/>
        <end position="63"/>
    </location>
</feature>
<keyword evidence="9" id="KW-1133">Transmembrane helix</keyword>
<reference evidence="12 13" key="1">
    <citation type="submission" date="2017-10" db="EMBL/GenBank/DDBJ databases">
        <title>The draft genome sequence of Williamsia sp. BULT 1.1 isolated from the semi-arid grassland soils from South Africa.</title>
        <authorList>
            <person name="Kabwe M.H."/>
            <person name="Govender N."/>
            <person name="Mutseka Lunga P."/>
            <person name="Vikram S."/>
            <person name="Makhalanyane T.P."/>
        </authorList>
    </citation>
    <scope>NUCLEOTIDE SEQUENCE [LARGE SCALE GENOMIC DNA]</scope>
    <source>
        <strain evidence="12 13">BULT 1.1</strain>
    </source>
</reference>
<gene>
    <name evidence="12" type="ORF">CSW57_11240</name>
</gene>
<dbReference type="GO" id="GO:0046983">
    <property type="term" value="F:protein dimerization activity"/>
    <property type="evidence" value="ECO:0007669"/>
    <property type="project" value="InterPro"/>
</dbReference>
<feature type="domain" description="Signal transduction histidine kinase subgroup 3 dimerisation and phosphoacceptor" evidence="10">
    <location>
        <begin position="183"/>
        <end position="250"/>
    </location>
</feature>
<dbReference type="InterPro" id="IPR036890">
    <property type="entry name" value="HATPase_C_sf"/>
</dbReference>
<dbReference type="Proteomes" id="UP000225108">
    <property type="component" value="Unassembled WGS sequence"/>
</dbReference>
<dbReference type="PANTHER" id="PTHR24421:SF10">
    <property type="entry name" value="NITRATE_NITRITE SENSOR PROTEIN NARQ"/>
    <property type="match status" value="1"/>
</dbReference>
<keyword evidence="7" id="KW-0067">ATP-binding</keyword>
<dbReference type="AlphaFoldDB" id="A0A2G3PM44"/>
<keyword evidence="4" id="KW-0808">Transferase</keyword>
<dbReference type="PANTHER" id="PTHR24421">
    <property type="entry name" value="NITRATE/NITRITE SENSOR PROTEIN NARX-RELATED"/>
    <property type="match status" value="1"/>
</dbReference>
<accession>A0A2G3PM44</accession>
<dbReference type="EC" id="2.7.13.3" evidence="2"/>
<dbReference type="InterPro" id="IPR050482">
    <property type="entry name" value="Sensor_HK_TwoCompSys"/>
</dbReference>
<dbReference type="RefSeq" id="WP_143696516.1">
    <property type="nucleotide sequence ID" value="NZ_PEBD01000008.1"/>
</dbReference>
<keyword evidence="5" id="KW-0547">Nucleotide-binding</keyword>
<comment type="caution">
    <text evidence="12">The sequence shown here is derived from an EMBL/GenBank/DDBJ whole genome shotgun (WGS) entry which is preliminary data.</text>
</comment>
<feature type="domain" description="Putative sensor" evidence="11">
    <location>
        <begin position="19"/>
        <end position="148"/>
    </location>
</feature>
<evidence type="ECO:0000256" key="4">
    <source>
        <dbReference type="ARBA" id="ARBA00022679"/>
    </source>
</evidence>
<name>A0A2G3PM44_WILMA</name>
<evidence type="ECO:0000256" key="9">
    <source>
        <dbReference type="SAM" id="Phobius"/>
    </source>
</evidence>
<dbReference type="InterPro" id="IPR025828">
    <property type="entry name" value="Put_sensor_dom"/>
</dbReference>
<dbReference type="Gene3D" id="3.30.565.10">
    <property type="entry name" value="Histidine kinase-like ATPase, C-terminal domain"/>
    <property type="match status" value="1"/>
</dbReference>
<evidence type="ECO:0000313" key="13">
    <source>
        <dbReference type="Proteomes" id="UP000225108"/>
    </source>
</evidence>
<keyword evidence="9" id="KW-0812">Transmembrane</keyword>
<dbReference type="EMBL" id="PEBD01000008">
    <property type="protein sequence ID" value="PHV66826.1"/>
    <property type="molecule type" value="Genomic_DNA"/>
</dbReference>
<evidence type="ECO:0000259" key="10">
    <source>
        <dbReference type="Pfam" id="PF07730"/>
    </source>
</evidence>
<dbReference type="Pfam" id="PF07730">
    <property type="entry name" value="HisKA_3"/>
    <property type="match status" value="1"/>
</dbReference>
<dbReference type="GO" id="GO:0016020">
    <property type="term" value="C:membrane"/>
    <property type="evidence" value="ECO:0007669"/>
    <property type="project" value="InterPro"/>
</dbReference>
<proteinExistence type="predicted"/>
<evidence type="ECO:0000256" key="8">
    <source>
        <dbReference type="ARBA" id="ARBA00023012"/>
    </source>
</evidence>
<evidence type="ECO:0000313" key="12">
    <source>
        <dbReference type="EMBL" id="PHV66826.1"/>
    </source>
</evidence>
<dbReference type="Gene3D" id="1.20.5.1930">
    <property type="match status" value="1"/>
</dbReference>
<organism evidence="12 13">
    <name type="scientific">Williamsia marianensis</name>
    <dbReference type="NCBI Taxonomy" id="85044"/>
    <lineage>
        <taxon>Bacteria</taxon>
        <taxon>Bacillati</taxon>
        <taxon>Actinomycetota</taxon>
        <taxon>Actinomycetes</taxon>
        <taxon>Mycobacteriales</taxon>
        <taxon>Nocardiaceae</taxon>
        <taxon>Williamsia</taxon>
    </lineage>
</organism>
<evidence type="ECO:0000259" key="11">
    <source>
        <dbReference type="Pfam" id="PF13796"/>
    </source>
</evidence>